<accession>A0A128A1Y5</accession>
<dbReference type="KEGG" id="ndv:NDEV_0614"/>
<proteinExistence type="predicted"/>
<dbReference type="AlphaFoldDB" id="A0A128A1Y5"/>
<sequence length="50" mass="5957">MICTNRNSYFDIKDPAIQNIYSELRVFLFTIMMVIMNTTEQLFNFTSLLD</sequence>
<evidence type="ECO:0000313" key="1">
    <source>
        <dbReference type="EMBL" id="CUR51379.1"/>
    </source>
</evidence>
<gene>
    <name evidence="1" type="ORF">NDEV_0614</name>
</gene>
<organism evidence="1 2">
    <name type="scientific">Nitrosotalea devaniterrae</name>
    <dbReference type="NCBI Taxonomy" id="1078905"/>
    <lineage>
        <taxon>Archaea</taxon>
        <taxon>Nitrososphaerota</taxon>
        <taxon>Nitrososphaeria</taxon>
        <taxon>Nitrosotaleales</taxon>
        <taxon>Nitrosotaleaceae</taxon>
        <taxon>Nitrosotalea</taxon>
    </lineage>
</organism>
<reference evidence="2" key="1">
    <citation type="submission" date="2015-10" db="EMBL/GenBank/DDBJ databases">
        <authorList>
            <person name="Lehtovirta-Morley L.E."/>
            <person name="Vieille C."/>
        </authorList>
    </citation>
    <scope>NUCLEOTIDE SEQUENCE [LARGE SCALE GENOMIC DNA]</scope>
</reference>
<protein>
    <submittedName>
        <fullName evidence="1">Uncharacterized protein</fullName>
    </submittedName>
</protein>
<evidence type="ECO:0000313" key="2">
    <source>
        <dbReference type="Proteomes" id="UP000196239"/>
    </source>
</evidence>
<dbReference type="EMBL" id="LN890280">
    <property type="protein sequence ID" value="CUR51379.1"/>
    <property type="molecule type" value="Genomic_DNA"/>
</dbReference>
<dbReference type="Proteomes" id="UP000196239">
    <property type="component" value="Chromosome 1"/>
</dbReference>
<name>A0A128A1Y5_9ARCH</name>
<keyword evidence="2" id="KW-1185">Reference proteome</keyword>